<gene>
    <name evidence="1" type="ORF">OPT61_g9552</name>
</gene>
<name>A0ACC2HU89_9PLEO</name>
<reference evidence="1" key="1">
    <citation type="submission" date="2022-11" db="EMBL/GenBank/DDBJ databases">
        <title>Genome Sequence of Boeremia exigua.</title>
        <authorList>
            <person name="Buettner E."/>
        </authorList>
    </citation>
    <scope>NUCLEOTIDE SEQUENCE</scope>
    <source>
        <strain evidence="1">CU02</strain>
    </source>
</reference>
<dbReference type="Proteomes" id="UP001153331">
    <property type="component" value="Unassembled WGS sequence"/>
</dbReference>
<accession>A0ACC2HU89</accession>
<protein>
    <submittedName>
        <fullName evidence="1">Uncharacterized protein</fullName>
    </submittedName>
</protein>
<sequence>MGDVVVGIQRAQGTPYPAWNKCEEVRNLVLDVKISKDDDELYERSTHLEATGANEKGRRLIASDISVFETLECKPSSNAGGYSAAKNKTTAEVSIGPLFGTWNLAFSLNKWSIRKKVILSVTLDCCYAGGSLRYKIGDYTGIQQQNNAVEAHEEDWIGRDLFTSVAKGSPKAMYWYWKDRNYNVIAAYQPRQTAREEHSKPRHTTLFLMIQARTQSYDYDSPQSPVQFGELKNHVFGLGRGLINTQDVFMVTEVCLETEESEETPTVELSIGTVDNVAVGDIYELMPFIGAEYTTKVDIVNSKAKRYSAFRDLRPEPREFGDISWDFDIQAKGARSTIPERRKGKEKVGLATISFKNNTGQKVYIAVFNLAPDWSITQLIPNKSEGLLPVNDGSKIPAHSLDIMVPEPIKGKDRPKTMTEVFKLIVSTNQIPQADCLGC</sequence>
<dbReference type="EMBL" id="JAPHNI010001176">
    <property type="protein sequence ID" value="KAJ8106415.1"/>
    <property type="molecule type" value="Genomic_DNA"/>
</dbReference>
<evidence type="ECO:0000313" key="2">
    <source>
        <dbReference type="Proteomes" id="UP001153331"/>
    </source>
</evidence>
<organism evidence="1 2">
    <name type="scientific">Boeremia exigua</name>
    <dbReference type="NCBI Taxonomy" id="749465"/>
    <lineage>
        <taxon>Eukaryota</taxon>
        <taxon>Fungi</taxon>
        <taxon>Dikarya</taxon>
        <taxon>Ascomycota</taxon>
        <taxon>Pezizomycotina</taxon>
        <taxon>Dothideomycetes</taxon>
        <taxon>Pleosporomycetidae</taxon>
        <taxon>Pleosporales</taxon>
        <taxon>Pleosporineae</taxon>
        <taxon>Didymellaceae</taxon>
        <taxon>Boeremia</taxon>
    </lineage>
</organism>
<keyword evidence="2" id="KW-1185">Reference proteome</keyword>
<comment type="caution">
    <text evidence="1">The sequence shown here is derived from an EMBL/GenBank/DDBJ whole genome shotgun (WGS) entry which is preliminary data.</text>
</comment>
<evidence type="ECO:0000313" key="1">
    <source>
        <dbReference type="EMBL" id="KAJ8106415.1"/>
    </source>
</evidence>
<proteinExistence type="predicted"/>